<feature type="compositionally biased region" description="Basic and acidic residues" evidence="1">
    <location>
        <begin position="149"/>
        <end position="162"/>
    </location>
</feature>
<feature type="region of interest" description="Disordered" evidence="1">
    <location>
        <begin position="25"/>
        <end position="45"/>
    </location>
</feature>
<dbReference type="AlphaFoldDB" id="B9EWC1"/>
<protein>
    <submittedName>
        <fullName evidence="2">Uncharacterized protein</fullName>
    </submittedName>
</protein>
<accession>B9EWC1</accession>
<evidence type="ECO:0000256" key="1">
    <source>
        <dbReference type="SAM" id="MobiDB-lite"/>
    </source>
</evidence>
<reference evidence="2" key="2">
    <citation type="submission" date="2008-12" db="EMBL/GenBank/DDBJ databases">
        <title>Improved gene annotation of the rice (Oryza sativa) genomes.</title>
        <authorList>
            <person name="Wang J."/>
            <person name="Li R."/>
            <person name="Fan W."/>
            <person name="Huang Q."/>
            <person name="Zhang J."/>
            <person name="Zhou Y."/>
            <person name="Hu Y."/>
            <person name="Zi S."/>
            <person name="Li J."/>
            <person name="Ni P."/>
            <person name="Zheng H."/>
            <person name="Zhang Y."/>
            <person name="Zhao M."/>
            <person name="Hao Q."/>
            <person name="McDermott J."/>
            <person name="Samudrala R."/>
            <person name="Kristiansen K."/>
            <person name="Wong G.K.-S."/>
        </authorList>
    </citation>
    <scope>NUCLEOTIDE SEQUENCE</scope>
</reference>
<gene>
    <name evidence="2" type="ORF">OsJ_01686</name>
</gene>
<proteinExistence type="predicted"/>
<organism evidence="2">
    <name type="scientific">Oryza sativa subsp. japonica</name>
    <name type="common">Rice</name>
    <dbReference type="NCBI Taxonomy" id="39947"/>
    <lineage>
        <taxon>Eukaryota</taxon>
        <taxon>Viridiplantae</taxon>
        <taxon>Streptophyta</taxon>
        <taxon>Embryophyta</taxon>
        <taxon>Tracheophyta</taxon>
        <taxon>Spermatophyta</taxon>
        <taxon>Magnoliopsida</taxon>
        <taxon>Liliopsida</taxon>
        <taxon>Poales</taxon>
        <taxon>Poaceae</taxon>
        <taxon>BOP clade</taxon>
        <taxon>Oryzoideae</taxon>
        <taxon>Oryzeae</taxon>
        <taxon>Oryzinae</taxon>
        <taxon>Oryza</taxon>
        <taxon>Oryza sativa</taxon>
    </lineage>
</organism>
<reference evidence="2" key="1">
    <citation type="journal article" date="2005" name="PLoS Biol.">
        <title>The genomes of Oryza sativa: a history of duplications.</title>
        <authorList>
            <person name="Yu J."/>
            <person name="Wang J."/>
            <person name="Lin W."/>
            <person name="Li S."/>
            <person name="Li H."/>
            <person name="Zhou J."/>
            <person name="Ni P."/>
            <person name="Dong W."/>
            <person name="Hu S."/>
            <person name="Zeng C."/>
            <person name="Zhang J."/>
            <person name="Zhang Y."/>
            <person name="Li R."/>
            <person name="Xu Z."/>
            <person name="Li S."/>
            <person name="Li X."/>
            <person name="Zheng H."/>
            <person name="Cong L."/>
            <person name="Lin L."/>
            <person name="Yin J."/>
            <person name="Geng J."/>
            <person name="Li G."/>
            <person name="Shi J."/>
            <person name="Liu J."/>
            <person name="Lv H."/>
            <person name="Li J."/>
            <person name="Wang J."/>
            <person name="Deng Y."/>
            <person name="Ran L."/>
            <person name="Shi X."/>
            <person name="Wang X."/>
            <person name="Wu Q."/>
            <person name="Li C."/>
            <person name="Ren X."/>
            <person name="Wang J."/>
            <person name="Wang X."/>
            <person name="Li D."/>
            <person name="Liu D."/>
            <person name="Zhang X."/>
            <person name="Ji Z."/>
            <person name="Zhao W."/>
            <person name="Sun Y."/>
            <person name="Zhang Z."/>
            <person name="Bao J."/>
            <person name="Han Y."/>
            <person name="Dong L."/>
            <person name="Ji J."/>
            <person name="Chen P."/>
            <person name="Wu S."/>
            <person name="Liu J."/>
            <person name="Xiao Y."/>
            <person name="Bu D."/>
            <person name="Tan J."/>
            <person name="Yang L."/>
            <person name="Ye C."/>
            <person name="Zhang J."/>
            <person name="Xu J."/>
            <person name="Zhou Y."/>
            <person name="Yu Y."/>
            <person name="Zhang B."/>
            <person name="Zhuang S."/>
            <person name="Wei H."/>
            <person name="Liu B."/>
            <person name="Lei M."/>
            <person name="Yu H."/>
            <person name="Li Y."/>
            <person name="Xu H."/>
            <person name="Wei S."/>
            <person name="He X."/>
            <person name="Fang L."/>
            <person name="Zhang Z."/>
            <person name="Zhang Y."/>
            <person name="Huang X."/>
            <person name="Su Z."/>
            <person name="Tong W."/>
            <person name="Li J."/>
            <person name="Tong Z."/>
            <person name="Li S."/>
            <person name="Ye J."/>
            <person name="Wang L."/>
            <person name="Fang L."/>
            <person name="Lei T."/>
            <person name="Chen C."/>
            <person name="Chen H."/>
            <person name="Xu Z."/>
            <person name="Li H."/>
            <person name="Huang H."/>
            <person name="Zhang F."/>
            <person name="Xu H."/>
            <person name="Li N."/>
            <person name="Zhao C."/>
            <person name="Li S."/>
            <person name="Dong L."/>
            <person name="Huang Y."/>
            <person name="Li L."/>
            <person name="Xi Y."/>
            <person name="Qi Q."/>
            <person name="Li W."/>
            <person name="Zhang B."/>
            <person name="Hu W."/>
            <person name="Zhang Y."/>
            <person name="Tian X."/>
            <person name="Jiao Y."/>
            <person name="Liang X."/>
            <person name="Jin J."/>
            <person name="Gao L."/>
            <person name="Zheng W."/>
            <person name="Hao B."/>
            <person name="Liu S."/>
            <person name="Wang W."/>
            <person name="Yuan L."/>
            <person name="Cao M."/>
            <person name="McDermott J."/>
            <person name="Samudrala R."/>
            <person name="Wang J."/>
            <person name="Wong G.K."/>
            <person name="Yang H."/>
        </authorList>
    </citation>
    <scope>NUCLEOTIDE SEQUENCE [LARGE SCALE GENOMIC DNA]</scope>
</reference>
<dbReference type="EMBL" id="CM000138">
    <property type="protein sequence ID" value="EEE54526.1"/>
    <property type="molecule type" value="Genomic_DNA"/>
</dbReference>
<dbReference type="Proteomes" id="UP000007752">
    <property type="component" value="Chromosome 1"/>
</dbReference>
<feature type="compositionally biased region" description="Low complexity" evidence="1">
    <location>
        <begin position="28"/>
        <end position="45"/>
    </location>
</feature>
<evidence type="ECO:0000313" key="2">
    <source>
        <dbReference type="EMBL" id="EEE54526.1"/>
    </source>
</evidence>
<feature type="region of interest" description="Disordered" evidence="1">
    <location>
        <begin position="108"/>
        <end position="170"/>
    </location>
</feature>
<name>B9EWC1_ORYSJ</name>
<sequence length="170" mass="17343">MASLRPTAAIVADAASYISTLLAPPSQAAPRHSPAPTATTSAAPSPTYAAGVHLAAARRVPRPRIRIAESLMGHWLPCRSDGKASSNSHHGVTAPSAAVVSGTGARRLLGEGTAGSGHRSTSPVRTPRRSDWAAATARRGGAASGGVCGEEKGRCRGEELGRRRAGRARV</sequence>